<evidence type="ECO:0000313" key="4">
    <source>
        <dbReference type="RefSeq" id="XP_022243770.1"/>
    </source>
</evidence>
<organism evidence="3 4">
    <name type="scientific">Limulus polyphemus</name>
    <name type="common">Atlantic horseshoe crab</name>
    <dbReference type="NCBI Taxonomy" id="6850"/>
    <lineage>
        <taxon>Eukaryota</taxon>
        <taxon>Metazoa</taxon>
        <taxon>Ecdysozoa</taxon>
        <taxon>Arthropoda</taxon>
        <taxon>Chelicerata</taxon>
        <taxon>Merostomata</taxon>
        <taxon>Xiphosura</taxon>
        <taxon>Limulidae</taxon>
        <taxon>Limulus</taxon>
    </lineage>
</organism>
<proteinExistence type="predicted"/>
<dbReference type="GeneID" id="111086193"/>
<feature type="transmembrane region" description="Helical" evidence="2">
    <location>
        <begin position="90"/>
        <end position="112"/>
    </location>
</feature>
<dbReference type="RefSeq" id="XP_022243770.1">
    <property type="nucleotide sequence ID" value="XM_022388062.1"/>
</dbReference>
<gene>
    <name evidence="4" type="primary">LOC111086193</name>
</gene>
<feature type="region of interest" description="Disordered" evidence="1">
    <location>
        <begin position="1"/>
        <end position="28"/>
    </location>
</feature>
<dbReference type="Proteomes" id="UP000694941">
    <property type="component" value="Unplaced"/>
</dbReference>
<keyword evidence="3" id="KW-1185">Reference proteome</keyword>
<evidence type="ECO:0000313" key="3">
    <source>
        <dbReference type="Proteomes" id="UP000694941"/>
    </source>
</evidence>
<name>A0ABM1SJG4_LIMPO</name>
<evidence type="ECO:0000256" key="1">
    <source>
        <dbReference type="SAM" id="MobiDB-lite"/>
    </source>
</evidence>
<keyword evidence="2" id="KW-0472">Membrane</keyword>
<evidence type="ECO:0000256" key="2">
    <source>
        <dbReference type="SAM" id="Phobius"/>
    </source>
</evidence>
<sequence length="115" mass="13000">MSVSSANENILSQMNSSPHIPSYGSINFSDNEHQISSSPSSQLLKMTHMKKIKNTSTCLEDFKECSCEIGNSTERRLQVKMEPWDNYKTIALVILVISGIIWVVVFASLFHFKML</sequence>
<accession>A0ABM1SJG4</accession>
<reference evidence="4" key="1">
    <citation type="submission" date="2025-08" db="UniProtKB">
        <authorList>
            <consortium name="RefSeq"/>
        </authorList>
    </citation>
    <scope>IDENTIFICATION</scope>
    <source>
        <tissue evidence="4">Muscle</tissue>
    </source>
</reference>
<keyword evidence="2" id="KW-0812">Transmembrane</keyword>
<protein>
    <submittedName>
        <fullName evidence="4">Uncharacterized protein LOC111086193</fullName>
    </submittedName>
</protein>
<keyword evidence="2" id="KW-1133">Transmembrane helix</keyword>